<dbReference type="Gene3D" id="3.40.50.12230">
    <property type="match status" value="1"/>
</dbReference>
<protein>
    <submittedName>
        <fullName evidence="3">Methionyl-tRNA formyltransferase</fullName>
        <ecNumber evidence="3">2.1.2.9</ecNumber>
    </submittedName>
</protein>
<proteinExistence type="predicted"/>
<dbReference type="RefSeq" id="WP_252224814.1">
    <property type="nucleotide sequence ID" value="NZ_JAVJAN010000007.1"/>
</dbReference>
<dbReference type="InterPro" id="IPR036477">
    <property type="entry name" value="Formyl_transf_N_sf"/>
</dbReference>
<dbReference type="PANTHER" id="PTHR11138">
    <property type="entry name" value="METHIONYL-TRNA FORMYLTRANSFERASE"/>
    <property type="match status" value="1"/>
</dbReference>
<evidence type="ECO:0000259" key="1">
    <source>
        <dbReference type="Pfam" id="PF00551"/>
    </source>
</evidence>
<dbReference type="InterPro" id="IPR002376">
    <property type="entry name" value="Formyl_transf_N"/>
</dbReference>
<name>A0ABU1EDR1_9CLOT</name>
<comment type="caution">
    <text evidence="3">The sequence shown here is derived from an EMBL/GenBank/DDBJ whole genome shotgun (WGS) entry which is preliminary data.</text>
</comment>
<keyword evidence="4" id="KW-1185">Reference proteome</keyword>
<reference evidence="3 4" key="1">
    <citation type="submission" date="2023-09" db="EMBL/GenBank/DDBJ databases">
        <authorList>
            <person name="Zhai L."/>
        </authorList>
    </citation>
    <scope>NUCLEOTIDE SEQUENCE [LARGE SCALE GENOMIC DNA]</scope>
    <source>
        <strain evidence="3 4">5 N-1</strain>
    </source>
</reference>
<dbReference type="Pfam" id="PF02911">
    <property type="entry name" value="Formyl_trans_C"/>
    <property type="match status" value="1"/>
</dbReference>
<evidence type="ECO:0000259" key="2">
    <source>
        <dbReference type="Pfam" id="PF02911"/>
    </source>
</evidence>
<evidence type="ECO:0000313" key="4">
    <source>
        <dbReference type="Proteomes" id="UP001256646"/>
    </source>
</evidence>
<dbReference type="EMBL" id="JAVJAN010000007">
    <property type="protein sequence ID" value="MDR5586521.1"/>
    <property type="molecule type" value="Genomic_DNA"/>
</dbReference>
<dbReference type="Proteomes" id="UP001256646">
    <property type="component" value="Unassembled WGS sequence"/>
</dbReference>
<dbReference type="InterPro" id="IPR011034">
    <property type="entry name" value="Formyl_transferase-like_C_sf"/>
</dbReference>
<dbReference type="GO" id="GO:0004479">
    <property type="term" value="F:methionyl-tRNA formyltransferase activity"/>
    <property type="evidence" value="ECO:0007669"/>
    <property type="project" value="UniProtKB-EC"/>
</dbReference>
<feature type="domain" description="Formyl transferase N-terminal" evidence="1">
    <location>
        <begin position="48"/>
        <end position="173"/>
    </location>
</feature>
<accession>A0ABU1EDR1</accession>
<dbReference type="InterPro" id="IPR005793">
    <property type="entry name" value="Formyl_trans_C"/>
</dbReference>
<sequence>MKKILFCGFGKLGVECIEKLLDNDYEISYLLTHKELREESLDTFAIKNNIDYSYKDTRKNTDEFLKQFRNMNLDYLISINYRYIIPKKIFTIPKYAINIHGSLLPRYRGRTPHVWSIINGEEYSGITSHFIEESVDTGNIIEQKKITIENYETGYDLLKKFEKEYPELLIQTIKKIDNNYKGTEQDEDNASYYGKRIPEMGYIDFLKDSNQIINFVRAQSYPYPGAYSYLKDGRKIIINKIKIASEKISLSLIGVIEVIDNKYFVKCIDKVLELVDFDILN</sequence>
<organism evidence="3 4">
    <name type="scientific">Clostridium aquiflavi</name>
    <dbReference type="NCBI Taxonomy" id="3073603"/>
    <lineage>
        <taxon>Bacteria</taxon>
        <taxon>Bacillati</taxon>
        <taxon>Bacillota</taxon>
        <taxon>Clostridia</taxon>
        <taxon>Eubacteriales</taxon>
        <taxon>Clostridiaceae</taxon>
        <taxon>Clostridium</taxon>
    </lineage>
</organism>
<feature type="domain" description="Formyl transferase C-terminal" evidence="2">
    <location>
        <begin position="198"/>
        <end position="275"/>
    </location>
</feature>
<dbReference type="EC" id="2.1.2.9" evidence="3"/>
<dbReference type="Pfam" id="PF00551">
    <property type="entry name" value="Formyl_trans_N"/>
    <property type="match status" value="1"/>
</dbReference>
<dbReference type="PANTHER" id="PTHR11138:SF5">
    <property type="entry name" value="METHIONYL-TRNA FORMYLTRANSFERASE, MITOCHONDRIAL"/>
    <property type="match status" value="1"/>
</dbReference>
<keyword evidence="3" id="KW-0808">Transferase</keyword>
<gene>
    <name evidence="3" type="ORF">RGC78_03490</name>
</gene>
<dbReference type="SUPFAM" id="SSF50486">
    <property type="entry name" value="FMT C-terminal domain-like"/>
    <property type="match status" value="1"/>
</dbReference>
<dbReference type="SUPFAM" id="SSF53328">
    <property type="entry name" value="Formyltransferase"/>
    <property type="match status" value="1"/>
</dbReference>
<evidence type="ECO:0000313" key="3">
    <source>
        <dbReference type="EMBL" id="MDR5586521.1"/>
    </source>
</evidence>